<evidence type="ECO:0008006" key="4">
    <source>
        <dbReference type="Google" id="ProtNLM"/>
    </source>
</evidence>
<keyword evidence="1" id="KW-0472">Membrane</keyword>
<keyword evidence="1" id="KW-1133">Transmembrane helix</keyword>
<feature type="transmembrane region" description="Helical" evidence="1">
    <location>
        <begin position="190"/>
        <end position="207"/>
    </location>
</feature>
<proteinExistence type="predicted"/>
<dbReference type="PANTHER" id="PTHR39419">
    <property type="entry name" value="SLL0814 PROTEIN"/>
    <property type="match status" value="1"/>
</dbReference>
<feature type="transmembrane region" description="Helical" evidence="1">
    <location>
        <begin position="120"/>
        <end position="140"/>
    </location>
</feature>
<dbReference type="PANTHER" id="PTHR39419:SF1">
    <property type="entry name" value="SLL0814 PROTEIN"/>
    <property type="match status" value="1"/>
</dbReference>
<dbReference type="Pfam" id="PF04240">
    <property type="entry name" value="Caroten_synth"/>
    <property type="match status" value="1"/>
</dbReference>
<comment type="caution">
    <text evidence="2">The sequence shown here is derived from an EMBL/GenBank/DDBJ whole genome shotgun (WGS) entry which is preliminary data.</text>
</comment>
<gene>
    <name evidence="2" type="ORF">ABR82_01325</name>
</gene>
<protein>
    <recommendedName>
        <fullName evidence="4">Carotenoid biosynthesis protein</fullName>
    </recommendedName>
</protein>
<dbReference type="Proteomes" id="UP000051269">
    <property type="component" value="Unassembled WGS sequence"/>
</dbReference>
<evidence type="ECO:0000313" key="3">
    <source>
        <dbReference type="Proteomes" id="UP000051269"/>
    </source>
</evidence>
<dbReference type="InterPro" id="IPR007354">
    <property type="entry name" value="CruF-like"/>
</dbReference>
<feature type="transmembrane region" description="Helical" evidence="1">
    <location>
        <begin position="44"/>
        <end position="68"/>
    </location>
</feature>
<keyword evidence="1" id="KW-0812">Transmembrane</keyword>
<evidence type="ECO:0000313" key="2">
    <source>
        <dbReference type="EMBL" id="KRO63063.1"/>
    </source>
</evidence>
<dbReference type="EMBL" id="LIBO01000010">
    <property type="protein sequence ID" value="KRO63063.1"/>
    <property type="molecule type" value="Genomic_DNA"/>
</dbReference>
<feature type="transmembrane region" description="Helical" evidence="1">
    <location>
        <begin position="152"/>
        <end position="178"/>
    </location>
</feature>
<dbReference type="AlphaFoldDB" id="A0A0R2RKF5"/>
<feature type="transmembrane region" description="Helical" evidence="1">
    <location>
        <begin position="80"/>
        <end position="100"/>
    </location>
</feature>
<sequence length="238" mass="26263">MIPARLREWLWKFFLIWAGIGLVAVTFRLTPAWAETLPLPIGLVRFITFCLRNGDFISMLLAASHVYFSAVDRLGLRRARITAVAILVSSALLETVGTMSGIPFGSYQYTDAFGPRLGGVLPLAIPLAWFAVVAGANLSLSQYWRDGSRAPIAIATGAFAMTFDFLMEPFAYAIRGYWHWAGNVVPPQNFFAWFIFSALMAWVTPIYAEPSTRPDPRPAITLGLMSGLFIAARITHGV</sequence>
<organism evidence="2 3">
    <name type="scientific">Verrucomicrobia subdivision 6 bacterium BACL9 MAG-120507-bin52</name>
    <dbReference type="NCBI Taxonomy" id="1655590"/>
    <lineage>
        <taxon>Bacteria</taxon>
        <taxon>Pseudomonadati</taxon>
        <taxon>Verrucomicrobiota</taxon>
        <taxon>Verrucomicrobiia</taxon>
        <taxon>Verrucomicrobiales</taxon>
        <taxon>Verrucomicrobia subdivision 6</taxon>
    </lineage>
</organism>
<evidence type="ECO:0000256" key="1">
    <source>
        <dbReference type="SAM" id="Phobius"/>
    </source>
</evidence>
<reference evidence="2 3" key="1">
    <citation type="submission" date="2015-10" db="EMBL/GenBank/DDBJ databases">
        <title>Metagenome-Assembled Genomes uncover a global brackish microbiome.</title>
        <authorList>
            <person name="Hugerth L.W."/>
            <person name="Larsson J."/>
            <person name="Alneberg J."/>
            <person name="Lindh M.V."/>
            <person name="Legrand C."/>
            <person name="Pinhassi J."/>
            <person name="Andersson A.F."/>
        </authorList>
    </citation>
    <scope>NUCLEOTIDE SEQUENCE [LARGE SCALE GENOMIC DNA]</scope>
    <source>
        <strain evidence="2">BACL18 MAG-120507-bin52</strain>
    </source>
</reference>
<name>A0A0R2RKF5_9BACT</name>
<accession>A0A0R2RKF5</accession>